<comment type="catalytic activity">
    <reaction evidence="10 14">
        <text>N(6)-[(R)-dihydrolipoyl]-L-lysyl-[protein] + NAD(+) = N(6)-[(R)-lipoyl]-L-lysyl-[protein] + NADH + H(+)</text>
        <dbReference type="Rhea" id="RHEA:15045"/>
        <dbReference type="Rhea" id="RHEA-COMP:10474"/>
        <dbReference type="Rhea" id="RHEA-COMP:10475"/>
        <dbReference type="ChEBI" id="CHEBI:15378"/>
        <dbReference type="ChEBI" id="CHEBI:57540"/>
        <dbReference type="ChEBI" id="CHEBI:57945"/>
        <dbReference type="ChEBI" id="CHEBI:83099"/>
        <dbReference type="ChEBI" id="CHEBI:83100"/>
        <dbReference type="EC" id="1.8.1.4"/>
    </reaction>
</comment>
<keyword evidence="8" id="KW-1015">Disulfide bond</keyword>
<feature type="binding site" evidence="12">
    <location>
        <begin position="183"/>
        <end position="190"/>
    </location>
    <ligand>
        <name>NAD(+)</name>
        <dbReference type="ChEBI" id="CHEBI:57540"/>
    </ligand>
</feature>
<proteinExistence type="inferred from homology"/>
<dbReference type="PANTHER" id="PTHR22912">
    <property type="entry name" value="DISULFIDE OXIDOREDUCTASE"/>
    <property type="match status" value="1"/>
</dbReference>
<dbReference type="InterPro" id="IPR004099">
    <property type="entry name" value="Pyr_nucl-diS_OxRdtase_dimer"/>
</dbReference>
<keyword evidence="5 12" id="KW-0274">FAD</keyword>
<dbReference type="Pfam" id="PF07992">
    <property type="entry name" value="Pyr_redox_2"/>
    <property type="match status" value="1"/>
</dbReference>
<feature type="binding site" evidence="12">
    <location>
        <position position="313"/>
    </location>
    <ligand>
        <name>FAD</name>
        <dbReference type="ChEBI" id="CHEBI:57692"/>
    </ligand>
</feature>
<keyword evidence="12" id="KW-0547">Nucleotide-binding</keyword>
<evidence type="ECO:0000256" key="10">
    <source>
        <dbReference type="ARBA" id="ARBA00049187"/>
    </source>
</evidence>
<feature type="disulfide bond" description="Redox-active" evidence="13">
    <location>
        <begin position="46"/>
        <end position="51"/>
    </location>
</feature>
<dbReference type="InterPro" id="IPR036188">
    <property type="entry name" value="FAD/NAD-bd_sf"/>
</dbReference>
<dbReference type="InterPro" id="IPR001100">
    <property type="entry name" value="Pyr_nuc-diS_OxRdtase"/>
</dbReference>
<evidence type="ECO:0000256" key="12">
    <source>
        <dbReference type="PIRSR" id="PIRSR000350-3"/>
    </source>
</evidence>
<feature type="active site" description="Proton acceptor" evidence="11">
    <location>
        <position position="445"/>
    </location>
</feature>
<dbReference type="Pfam" id="PF02852">
    <property type="entry name" value="Pyr_redox_dim"/>
    <property type="match status" value="1"/>
</dbReference>
<accession>A0A1Q2SNL3</accession>
<name>A0A1Q2SNL3_9GAMM</name>
<keyword evidence="6 14" id="KW-0560">Oxidoreductase</keyword>
<evidence type="ECO:0000259" key="16">
    <source>
        <dbReference type="Pfam" id="PF07992"/>
    </source>
</evidence>
<comment type="cofactor">
    <cofactor evidence="12 14">
        <name>FAD</name>
        <dbReference type="ChEBI" id="CHEBI:57692"/>
    </cofactor>
    <text evidence="12 14">Binds 1 FAD per subunit.</text>
</comment>
<dbReference type="Gene3D" id="3.50.50.60">
    <property type="entry name" value="FAD/NAD(P)-binding domain"/>
    <property type="match status" value="2"/>
</dbReference>
<keyword evidence="7 12" id="KW-0520">NAD</keyword>
<feature type="binding site" evidence="12">
    <location>
        <position position="272"/>
    </location>
    <ligand>
        <name>NAD(+)</name>
        <dbReference type="ChEBI" id="CHEBI:57540"/>
    </ligand>
</feature>
<evidence type="ECO:0000256" key="4">
    <source>
        <dbReference type="ARBA" id="ARBA00022630"/>
    </source>
</evidence>
<reference evidence="17 18" key="1">
    <citation type="journal article" date="2017" name="ISME J.">
        <title>An acid-tolerant ammonia-oxidizing ?-proteobacterium from soil.</title>
        <authorList>
            <person name="Hayatsu M."/>
            <person name="Tago K."/>
            <person name="Uchiyama I."/>
            <person name="Toyoda A."/>
            <person name="Wang Y."/>
            <person name="Shimomura Y."/>
            <person name="Okubo T."/>
            <person name="Kurisu F."/>
            <person name="Hirono Y."/>
            <person name="Nonaka K."/>
            <person name="Akiyama H."/>
            <person name="Itoh T."/>
            <person name="Takami H."/>
        </authorList>
    </citation>
    <scope>NUCLEOTIDE SEQUENCE [LARGE SCALE GENOMIC DNA]</scope>
    <source>
        <strain evidence="17 18">TAO100</strain>
    </source>
</reference>
<sequence>MVGDMESTQLAVIGGGPGGYAAAFLAADLGLEVTLIDLEPNPGGVCLYRGCIPSKALLHVAKVINEAREADAWGVSFSNPRIDLSKVRAWKDQVIGKLTGGLGQLSRQRKISYIQGQAGFIDSRTLQLKKQGGEIQLKFQNAILATGSYPAVLPNISLDSPRLLDSTSALEIQDIPKSLLVIGGGYIGLEMATVYASLGSQVTVVEMSEGLLPGVDRDLVSVLSKRIERILHQLLLNTKVVDLKEEANGIRVRLEGAEEKEALFEKVLIAIGRKPNSAIHGIEHTQISVNERGFIQVDHQRRTTDPAIFAIGDVAGAPMLAHKASHEGRVAAEVIAGRRVFFEPQAIPAVIFTDPEIAWCGLTETEAKQQGQDIQVIRFPWAASGRAMTLHRADGVTKLIIDSQTERVLGAGIVGAGAGELIAELVLAIEMAAVVSDIKLSIHPHPTLSETVMEAAEVFFGQSTHLYRPARK</sequence>
<dbReference type="SUPFAM" id="SSF55424">
    <property type="entry name" value="FAD/NAD-linked reductases, dimerisation (C-terminal) domain"/>
    <property type="match status" value="1"/>
</dbReference>
<dbReference type="GO" id="GO:0050660">
    <property type="term" value="F:flavin adenine dinucleotide binding"/>
    <property type="evidence" value="ECO:0007669"/>
    <property type="project" value="InterPro"/>
</dbReference>
<evidence type="ECO:0000256" key="8">
    <source>
        <dbReference type="ARBA" id="ARBA00023157"/>
    </source>
</evidence>
<feature type="binding site" evidence="12">
    <location>
        <begin position="319"/>
        <end position="322"/>
    </location>
    <ligand>
        <name>FAD</name>
        <dbReference type="ChEBI" id="CHEBI:57692"/>
    </ligand>
</feature>
<dbReference type="KEGG" id="ntt:TAO_1319"/>
<evidence type="ECO:0000256" key="1">
    <source>
        <dbReference type="ARBA" id="ARBA00007532"/>
    </source>
</evidence>
<dbReference type="SUPFAM" id="SSF51905">
    <property type="entry name" value="FAD/NAD(P)-binding domain"/>
    <property type="match status" value="1"/>
</dbReference>
<feature type="domain" description="Pyridine nucleotide-disulphide oxidoreductase dimerisation" evidence="15">
    <location>
        <begin position="347"/>
        <end position="456"/>
    </location>
</feature>
<evidence type="ECO:0000256" key="9">
    <source>
        <dbReference type="ARBA" id="ARBA00023284"/>
    </source>
</evidence>
<evidence type="ECO:0000256" key="2">
    <source>
        <dbReference type="ARBA" id="ARBA00012608"/>
    </source>
</evidence>
<keyword evidence="18" id="KW-1185">Reference proteome</keyword>
<dbReference type="PROSITE" id="PS00076">
    <property type="entry name" value="PYRIDINE_REDOX_1"/>
    <property type="match status" value="1"/>
</dbReference>
<dbReference type="RefSeq" id="WP_096527202.1">
    <property type="nucleotide sequence ID" value="NZ_AP014836.1"/>
</dbReference>
<evidence type="ECO:0000256" key="7">
    <source>
        <dbReference type="ARBA" id="ARBA00023027"/>
    </source>
</evidence>
<evidence type="ECO:0000259" key="15">
    <source>
        <dbReference type="Pfam" id="PF02852"/>
    </source>
</evidence>
<protein>
    <recommendedName>
        <fullName evidence="3 14">Dihydrolipoyl dehydrogenase</fullName>
        <ecNumber evidence="2 14">1.8.1.4</ecNumber>
    </recommendedName>
</protein>
<evidence type="ECO:0000256" key="5">
    <source>
        <dbReference type="ARBA" id="ARBA00022827"/>
    </source>
</evidence>
<dbReference type="PIRSF" id="PIRSF000350">
    <property type="entry name" value="Mercury_reductase_MerA"/>
    <property type="match status" value="1"/>
</dbReference>
<dbReference type="EC" id="1.8.1.4" evidence="2 14"/>
<keyword evidence="4 14" id="KW-0285">Flavoprotein</keyword>
<dbReference type="AlphaFoldDB" id="A0A1Q2SNL3"/>
<dbReference type="FunFam" id="3.30.390.30:FF:000001">
    <property type="entry name" value="Dihydrolipoyl dehydrogenase"/>
    <property type="match status" value="1"/>
</dbReference>
<feature type="binding site" evidence="12">
    <location>
        <position position="206"/>
    </location>
    <ligand>
        <name>NAD(+)</name>
        <dbReference type="ChEBI" id="CHEBI:57540"/>
    </ligand>
</feature>
<comment type="similarity">
    <text evidence="1 14">Belongs to the class-I pyridine nucleotide-disulfide oxidoreductase family.</text>
</comment>
<dbReference type="NCBIfam" id="TIGR01350">
    <property type="entry name" value="lipoamide_DH"/>
    <property type="match status" value="1"/>
</dbReference>
<dbReference type="OrthoDB" id="9800167at2"/>
<dbReference type="PRINTS" id="PR00368">
    <property type="entry name" value="FADPNR"/>
</dbReference>
<evidence type="ECO:0000313" key="17">
    <source>
        <dbReference type="EMBL" id="BAW80689.1"/>
    </source>
</evidence>
<dbReference type="Gene3D" id="3.30.390.30">
    <property type="match status" value="1"/>
</dbReference>
<dbReference type="InterPro" id="IPR023753">
    <property type="entry name" value="FAD/NAD-binding_dom"/>
</dbReference>
<dbReference type="Proteomes" id="UP000243679">
    <property type="component" value="Chromosome"/>
</dbReference>
<dbReference type="PANTHER" id="PTHR22912:SF160">
    <property type="entry name" value="DIHYDROLIPOYL DEHYDROGENASE"/>
    <property type="match status" value="1"/>
</dbReference>
<feature type="binding site" evidence="12">
    <location>
        <begin position="146"/>
        <end position="148"/>
    </location>
    <ligand>
        <name>FAD</name>
        <dbReference type="ChEBI" id="CHEBI:57692"/>
    </ligand>
</feature>
<dbReference type="GO" id="GO:0006103">
    <property type="term" value="P:2-oxoglutarate metabolic process"/>
    <property type="evidence" value="ECO:0007669"/>
    <property type="project" value="TreeGrafter"/>
</dbReference>
<evidence type="ECO:0000313" key="18">
    <source>
        <dbReference type="Proteomes" id="UP000243679"/>
    </source>
</evidence>
<gene>
    <name evidence="17" type="ORF">TAO_1319</name>
</gene>
<evidence type="ECO:0000256" key="14">
    <source>
        <dbReference type="RuleBase" id="RU003692"/>
    </source>
</evidence>
<dbReference type="PRINTS" id="PR00411">
    <property type="entry name" value="PNDRDTASEI"/>
</dbReference>
<evidence type="ECO:0000256" key="11">
    <source>
        <dbReference type="PIRSR" id="PIRSR000350-2"/>
    </source>
</evidence>
<evidence type="ECO:0000256" key="3">
    <source>
        <dbReference type="ARBA" id="ARBA00016961"/>
    </source>
</evidence>
<dbReference type="InterPro" id="IPR016156">
    <property type="entry name" value="FAD/NAD-linked_Rdtase_dimer_sf"/>
</dbReference>
<feature type="domain" description="FAD/NAD(P)-binding" evidence="16">
    <location>
        <begin position="9"/>
        <end position="328"/>
    </location>
</feature>
<organism evidence="17 18">
    <name type="scientific">Candidatus Nitrosoglobus terrae</name>
    <dbReference type="NCBI Taxonomy" id="1630141"/>
    <lineage>
        <taxon>Bacteria</taxon>
        <taxon>Pseudomonadati</taxon>
        <taxon>Pseudomonadota</taxon>
        <taxon>Gammaproteobacteria</taxon>
        <taxon>Chromatiales</taxon>
        <taxon>Chromatiaceae</taxon>
        <taxon>Candidatus Nitrosoglobus</taxon>
    </lineage>
</organism>
<keyword evidence="9 14" id="KW-0676">Redox-active center</keyword>
<evidence type="ECO:0000256" key="13">
    <source>
        <dbReference type="PIRSR" id="PIRSR000350-4"/>
    </source>
</evidence>
<evidence type="ECO:0000256" key="6">
    <source>
        <dbReference type="ARBA" id="ARBA00023002"/>
    </source>
</evidence>
<feature type="binding site" evidence="12">
    <location>
        <position position="55"/>
    </location>
    <ligand>
        <name>FAD</name>
        <dbReference type="ChEBI" id="CHEBI:57692"/>
    </ligand>
</feature>
<dbReference type="GO" id="GO:0004148">
    <property type="term" value="F:dihydrolipoyl dehydrogenase (NADH) activity"/>
    <property type="evidence" value="ECO:0007669"/>
    <property type="project" value="UniProtKB-EC"/>
</dbReference>
<dbReference type="InterPro" id="IPR050151">
    <property type="entry name" value="Class-I_Pyr_Nuc-Dis_Oxidored"/>
</dbReference>
<dbReference type="InterPro" id="IPR012999">
    <property type="entry name" value="Pyr_OxRdtase_I_AS"/>
</dbReference>
<dbReference type="EMBL" id="AP014836">
    <property type="protein sequence ID" value="BAW80689.1"/>
    <property type="molecule type" value="Genomic_DNA"/>
</dbReference>
<comment type="miscellaneous">
    <text evidence="14">The active site is a redox-active disulfide bond.</text>
</comment>
<dbReference type="InterPro" id="IPR006258">
    <property type="entry name" value="Lipoamide_DH"/>
</dbReference>